<proteinExistence type="predicted"/>
<sequence>MERLEHFPREWKEILLCTKHWQSSGICDVNHRKTPALGFLGLVPEWKSCEFNLGVRDDCWTTTLYLNKPHKIYKTCSDDIVCQLIEDGRWFIFKNGNIDGCSTCDGKTESSCTVIECVSLHDLVWWGMDDADRHCYGIPCNFFETFDEFKKSITKTQLKKKLFR</sequence>
<evidence type="ECO:0000313" key="2">
    <source>
        <dbReference type="EMBL" id="WNL49796.1"/>
    </source>
</evidence>
<gene>
    <name evidence="2" type="ORF">MarFTMF_280</name>
</gene>
<evidence type="ECO:0000259" key="1">
    <source>
        <dbReference type="Pfam" id="PF19194"/>
    </source>
</evidence>
<organism evidence="2">
    <name type="scientific">Marseillevirus sp</name>
    <dbReference type="NCBI Taxonomy" id="2809551"/>
    <lineage>
        <taxon>Viruses</taxon>
        <taxon>Varidnaviria</taxon>
        <taxon>Bamfordvirae</taxon>
        <taxon>Nucleocytoviricota</taxon>
        <taxon>Megaviricetes</taxon>
        <taxon>Pimascovirales</taxon>
        <taxon>Pimascovirales incertae sedis</taxon>
        <taxon>Marseilleviridae</taxon>
        <taxon>Marseillevirus</taxon>
    </lineage>
</organism>
<dbReference type="Pfam" id="PF19194">
    <property type="entry name" value="DUF5869"/>
    <property type="match status" value="1"/>
</dbReference>
<protein>
    <recommendedName>
        <fullName evidence="1">DUF5869 domain-containing protein</fullName>
    </recommendedName>
</protein>
<dbReference type="EMBL" id="OR343188">
    <property type="protein sequence ID" value="WNL49796.1"/>
    <property type="molecule type" value="Genomic_DNA"/>
</dbReference>
<feature type="domain" description="DUF5869" evidence="1">
    <location>
        <begin position="2"/>
        <end position="163"/>
    </location>
</feature>
<accession>A0AA96EPC0</accession>
<reference evidence="2" key="1">
    <citation type="submission" date="2023-07" db="EMBL/GenBank/DDBJ databases">
        <authorList>
            <person name="Xia Y."/>
        </authorList>
    </citation>
    <scope>NUCLEOTIDE SEQUENCE</scope>
    <source>
        <strain evidence="2">F</strain>
    </source>
</reference>
<name>A0AA96EPC0_9VIRU</name>
<dbReference type="InterPro" id="IPR043807">
    <property type="entry name" value="DUF5869"/>
</dbReference>